<dbReference type="PANTHER" id="PTHR42091">
    <property type="entry name" value="CONSERVED GLYCINE-RICH PROTEIN (AFU_ORTHOLOGUE AFUA_7G02440)"/>
    <property type="match status" value="1"/>
</dbReference>
<evidence type="ECO:0000256" key="2">
    <source>
        <dbReference type="SAM" id="Phobius"/>
    </source>
</evidence>
<sequence length="359" mass="37875">MLPAVLLTTLLLSALTAHSIAGHAGLAPTPAQALAQDDAKWLYKRRRGGGGDSSSDSDSSSSSSSSSSDYDDYDSDSGSGSSSSGSSAPMCYYDKNVTIEMMNTGSFGDFYRAGTGSPGNNTGGYTPEGSGTYPRWDNSSGAWVSVRDYDVSYLLSGHEYVYLGGAGVPYTAGETSPNGVTPTRLDLDFETAPYPYIGGELCSVANASWAYRYAARYNWTELNMDDDDYGAYIVHLLPVYCCCALYTVCGCDDGHRNASFVPALLEYLGIYNDPRNDTDVCSVTVDGELVLVVNGTLANGSTMADREATPTKETVLVTESRICEADEAAASGGSAVYAGLGWVVWMVMGFGVGMGIVLV</sequence>
<dbReference type="OrthoDB" id="5425547at2759"/>
<feature type="chain" id="PRO_5004170437" description="DUF7732 domain-containing protein" evidence="3">
    <location>
        <begin position="18"/>
        <end position="359"/>
    </location>
</feature>
<protein>
    <recommendedName>
        <fullName evidence="4">DUF7732 domain-containing protein</fullName>
    </recommendedName>
</protein>
<dbReference type="HOGENOM" id="CLU_783092_0_0_1"/>
<dbReference type="AlphaFoldDB" id="Q0CMR5"/>
<dbReference type="OMA" id="YNDPRND"/>
<evidence type="ECO:0000313" key="5">
    <source>
        <dbReference type="EMBL" id="EAU34088.1"/>
    </source>
</evidence>
<dbReference type="STRING" id="341663.Q0CMR5"/>
<evidence type="ECO:0000256" key="3">
    <source>
        <dbReference type="SAM" id="SignalP"/>
    </source>
</evidence>
<dbReference type="InterPro" id="IPR056634">
    <property type="entry name" value="DUF7732"/>
</dbReference>
<reference evidence="6" key="1">
    <citation type="submission" date="2005-09" db="EMBL/GenBank/DDBJ databases">
        <title>Annotation of the Aspergillus terreus NIH2624 genome.</title>
        <authorList>
            <person name="Birren B.W."/>
            <person name="Lander E.S."/>
            <person name="Galagan J.E."/>
            <person name="Nusbaum C."/>
            <person name="Devon K."/>
            <person name="Henn M."/>
            <person name="Ma L.-J."/>
            <person name="Jaffe D.B."/>
            <person name="Butler J."/>
            <person name="Alvarez P."/>
            <person name="Gnerre S."/>
            <person name="Grabherr M."/>
            <person name="Kleber M."/>
            <person name="Mauceli E.W."/>
            <person name="Brockman W."/>
            <person name="Rounsley S."/>
            <person name="Young S.K."/>
            <person name="LaButti K."/>
            <person name="Pushparaj V."/>
            <person name="DeCaprio D."/>
            <person name="Crawford M."/>
            <person name="Koehrsen M."/>
            <person name="Engels R."/>
            <person name="Montgomery P."/>
            <person name="Pearson M."/>
            <person name="Howarth C."/>
            <person name="Larson L."/>
            <person name="Luoma S."/>
            <person name="White J."/>
            <person name="Alvarado L."/>
            <person name="Kodira C.D."/>
            <person name="Zeng Q."/>
            <person name="Oleary S."/>
            <person name="Yandava C."/>
            <person name="Denning D.W."/>
            <person name="Nierman W.C."/>
            <person name="Milne T."/>
            <person name="Madden K."/>
        </authorList>
    </citation>
    <scope>NUCLEOTIDE SEQUENCE [LARGE SCALE GENOMIC DNA]</scope>
    <source>
        <strain evidence="6">NIH 2624 / FGSC A1156</strain>
    </source>
</reference>
<dbReference type="VEuPathDB" id="FungiDB:ATEG_05019"/>
<gene>
    <name evidence="5" type="ORF">ATEG_05019</name>
</gene>
<organism evidence="5 6">
    <name type="scientific">Aspergillus terreus (strain NIH 2624 / FGSC A1156)</name>
    <dbReference type="NCBI Taxonomy" id="341663"/>
    <lineage>
        <taxon>Eukaryota</taxon>
        <taxon>Fungi</taxon>
        <taxon>Dikarya</taxon>
        <taxon>Ascomycota</taxon>
        <taxon>Pezizomycotina</taxon>
        <taxon>Eurotiomycetes</taxon>
        <taxon>Eurotiomycetidae</taxon>
        <taxon>Eurotiales</taxon>
        <taxon>Aspergillaceae</taxon>
        <taxon>Aspergillus</taxon>
        <taxon>Aspergillus subgen. Circumdati</taxon>
    </lineage>
</organism>
<feature type="domain" description="DUF7732" evidence="4">
    <location>
        <begin position="162"/>
        <end position="300"/>
    </location>
</feature>
<feature type="signal peptide" evidence="3">
    <location>
        <begin position="1"/>
        <end position="17"/>
    </location>
</feature>
<evidence type="ECO:0000256" key="1">
    <source>
        <dbReference type="SAM" id="MobiDB-lite"/>
    </source>
</evidence>
<dbReference type="RefSeq" id="XP_001214197.1">
    <property type="nucleotide sequence ID" value="XM_001214197.1"/>
</dbReference>
<keyword evidence="2" id="KW-0472">Membrane</keyword>
<feature type="compositionally biased region" description="Low complexity" evidence="1">
    <location>
        <begin position="53"/>
        <end position="68"/>
    </location>
</feature>
<dbReference type="Proteomes" id="UP000007963">
    <property type="component" value="Unassembled WGS sequence"/>
</dbReference>
<evidence type="ECO:0000259" key="4">
    <source>
        <dbReference type="Pfam" id="PF24866"/>
    </source>
</evidence>
<keyword evidence="2" id="KW-1133">Transmembrane helix</keyword>
<keyword evidence="3" id="KW-0732">Signal</keyword>
<keyword evidence="2" id="KW-0812">Transmembrane</keyword>
<dbReference type="GeneID" id="4320829"/>
<name>Q0CMR5_ASPTN</name>
<feature type="region of interest" description="Disordered" evidence="1">
    <location>
        <begin position="44"/>
        <end position="87"/>
    </location>
</feature>
<evidence type="ECO:0000313" key="6">
    <source>
        <dbReference type="Proteomes" id="UP000007963"/>
    </source>
</evidence>
<dbReference type="EMBL" id="CH476600">
    <property type="protein sequence ID" value="EAU34088.1"/>
    <property type="molecule type" value="Genomic_DNA"/>
</dbReference>
<feature type="compositionally biased region" description="Low complexity" evidence="1">
    <location>
        <begin position="76"/>
        <end position="87"/>
    </location>
</feature>
<accession>Q0CMR5</accession>
<feature type="transmembrane region" description="Helical" evidence="2">
    <location>
        <begin position="335"/>
        <end position="358"/>
    </location>
</feature>
<proteinExistence type="predicted"/>
<dbReference type="PANTHER" id="PTHR42091:SF1">
    <property type="entry name" value="CONSERVED GLYCINE-RICH PROTEIN (AFU_ORTHOLOGUE AFUA_7G02440)"/>
    <property type="match status" value="1"/>
</dbReference>
<dbReference type="Pfam" id="PF24866">
    <property type="entry name" value="DUF7732"/>
    <property type="match status" value="1"/>
</dbReference>